<dbReference type="KEGG" id="sdd:D9753_11325"/>
<dbReference type="InterPro" id="IPR036736">
    <property type="entry name" value="ACP-like_sf"/>
</dbReference>
<proteinExistence type="predicted"/>
<evidence type="ECO:0000313" key="2">
    <source>
        <dbReference type="EMBL" id="AYN39405.1"/>
    </source>
</evidence>
<organism evidence="2 3">
    <name type="scientific">Streptomyces dangxiongensis</name>
    <dbReference type="NCBI Taxonomy" id="1442032"/>
    <lineage>
        <taxon>Bacteria</taxon>
        <taxon>Bacillati</taxon>
        <taxon>Actinomycetota</taxon>
        <taxon>Actinomycetes</taxon>
        <taxon>Kitasatosporales</taxon>
        <taxon>Streptomycetaceae</taxon>
        <taxon>Streptomyces</taxon>
    </lineage>
</organism>
<name>A0A3G2JDF2_9ACTN</name>
<dbReference type="InterPro" id="IPR009081">
    <property type="entry name" value="PP-bd_ACP"/>
</dbReference>
<feature type="domain" description="Carrier" evidence="1">
    <location>
        <begin position="6"/>
        <end position="86"/>
    </location>
</feature>
<sequence length="96" mass="10580">MIGHDDEVARRVREIMVEVLDLGLSPTEIRDDISLYSPVIRLDSLNLLHLLMAVEEEFGGHIEDEDIMEADLENVGDLLTLIGRNVPAAATRDGAA</sequence>
<accession>A0A3G2JDF2</accession>
<dbReference type="Proteomes" id="UP000268329">
    <property type="component" value="Chromosome"/>
</dbReference>
<reference evidence="2 3" key="1">
    <citation type="submission" date="2018-10" db="EMBL/GenBank/DDBJ databases">
        <title>The genome of Streptomyces dangxiongensis Z022.</title>
        <authorList>
            <person name="Zhang B."/>
        </authorList>
    </citation>
    <scope>NUCLEOTIDE SEQUENCE [LARGE SCALE GENOMIC DNA]</scope>
    <source>
        <strain evidence="2 3">Z022</strain>
    </source>
</reference>
<dbReference type="RefSeq" id="WP_121786897.1">
    <property type="nucleotide sequence ID" value="NZ_CP033073.1"/>
</dbReference>
<protein>
    <submittedName>
        <fullName evidence="2">Acyl carrier protein</fullName>
    </submittedName>
</protein>
<dbReference type="EMBL" id="CP033073">
    <property type="protein sequence ID" value="AYN39405.1"/>
    <property type="molecule type" value="Genomic_DNA"/>
</dbReference>
<dbReference type="PROSITE" id="PS50075">
    <property type="entry name" value="CARRIER"/>
    <property type="match status" value="1"/>
</dbReference>
<evidence type="ECO:0000259" key="1">
    <source>
        <dbReference type="PROSITE" id="PS50075"/>
    </source>
</evidence>
<dbReference type="OrthoDB" id="3481582at2"/>
<evidence type="ECO:0000313" key="3">
    <source>
        <dbReference type="Proteomes" id="UP000268329"/>
    </source>
</evidence>
<dbReference type="AlphaFoldDB" id="A0A3G2JDF2"/>
<dbReference type="Pfam" id="PF00550">
    <property type="entry name" value="PP-binding"/>
    <property type="match status" value="1"/>
</dbReference>
<keyword evidence="3" id="KW-1185">Reference proteome</keyword>
<dbReference type="Gene3D" id="1.10.1200.10">
    <property type="entry name" value="ACP-like"/>
    <property type="match status" value="1"/>
</dbReference>
<gene>
    <name evidence="2" type="ORF">D9753_11325</name>
</gene>
<dbReference type="SUPFAM" id="SSF47336">
    <property type="entry name" value="ACP-like"/>
    <property type="match status" value="1"/>
</dbReference>